<dbReference type="PANTHER" id="PTHR48207">
    <property type="entry name" value="SUCCINATE--HYDROXYMETHYLGLUTARATE COA-TRANSFERASE"/>
    <property type="match status" value="1"/>
</dbReference>
<dbReference type="InterPro" id="IPR003673">
    <property type="entry name" value="CoA-Trfase_fam_III"/>
</dbReference>
<reference evidence="2 3" key="1">
    <citation type="submission" date="2016-06" db="EMBL/GenBank/DDBJ databases">
        <title>Complete genome sequences of Bordetella bronchialis and Bordetella flabilis.</title>
        <authorList>
            <person name="LiPuma J.J."/>
            <person name="Spilker T."/>
        </authorList>
    </citation>
    <scope>NUCLEOTIDE SEQUENCE [LARGE SCALE GENOMIC DNA]</scope>
    <source>
        <strain evidence="2 3">AU10664</strain>
    </source>
</reference>
<keyword evidence="3" id="KW-1185">Reference proteome</keyword>
<evidence type="ECO:0000256" key="1">
    <source>
        <dbReference type="ARBA" id="ARBA00022679"/>
    </source>
</evidence>
<dbReference type="Proteomes" id="UP000091926">
    <property type="component" value="Chromosome"/>
</dbReference>
<sequence>MSGPLTGIRVLDASNFVFGPVTTQLLGDMGADVIKIEPPEGDPTRRIGAARGPLMGSFFLNLNRNKRSVVLDLKQQDGLDAFRHLLGTADVLVHNMRHQAAVKLGIDYARLAADFPSLVYACAQGYGKGGRYFDRPAYDDVIQGLSGISGLNARMTGAASYIPMLMTDKLCGVFLAYAVAAALLHRERSGRGQEVQVPMFESMAAFNLYDHMADAVLAPDAAAQAPQPLGYARVFGRFHRPLATRDGFICVIANTDAQWSRFLVLLERSDLIADPRFASIGSRMANIDALYEIVETELRKRDTATWFGLLEQADIPAAPSNDLQALRDDPHLADTGFFVEFDHESEGPLHLAGVPIAMSDSPGGIRLGPPRLGQHTEAVLREAGYDDARIARLG</sequence>
<dbReference type="OrthoDB" id="5294844at2"/>
<dbReference type="KEGG" id="bfz:BAU07_13410"/>
<dbReference type="Pfam" id="PF02515">
    <property type="entry name" value="CoA_transf_3"/>
    <property type="match status" value="1"/>
</dbReference>
<dbReference type="Gene3D" id="3.30.1540.10">
    <property type="entry name" value="formyl-coa transferase, domain 3"/>
    <property type="match status" value="1"/>
</dbReference>
<dbReference type="PANTHER" id="PTHR48207:SF4">
    <property type="entry name" value="BLL6097 PROTEIN"/>
    <property type="match status" value="1"/>
</dbReference>
<dbReference type="InterPro" id="IPR023606">
    <property type="entry name" value="CoA-Trfase_III_dom_1_sf"/>
</dbReference>
<dbReference type="EMBL" id="CP016172">
    <property type="protein sequence ID" value="ANN77953.1"/>
    <property type="molecule type" value="Genomic_DNA"/>
</dbReference>
<dbReference type="InterPro" id="IPR044855">
    <property type="entry name" value="CoA-Trfase_III_dom3_sf"/>
</dbReference>
<protein>
    <recommendedName>
        <fullName evidence="4">Acetyl-CoA acetyltransferase</fullName>
    </recommendedName>
</protein>
<evidence type="ECO:0000313" key="3">
    <source>
        <dbReference type="Proteomes" id="UP000091926"/>
    </source>
</evidence>
<accession>A0A193GEA8</accession>
<dbReference type="GO" id="GO:0008410">
    <property type="term" value="F:CoA-transferase activity"/>
    <property type="evidence" value="ECO:0007669"/>
    <property type="project" value="TreeGrafter"/>
</dbReference>
<dbReference type="SUPFAM" id="SSF89796">
    <property type="entry name" value="CoA-transferase family III (CaiB/BaiF)"/>
    <property type="match status" value="1"/>
</dbReference>
<dbReference type="STRING" id="463014.BAU07_13410"/>
<proteinExistence type="predicted"/>
<keyword evidence="1" id="KW-0808">Transferase</keyword>
<dbReference type="AlphaFoldDB" id="A0A193GEA8"/>
<dbReference type="RefSeq" id="WP_066658502.1">
    <property type="nucleotide sequence ID" value="NZ_CBCSCL010000001.1"/>
</dbReference>
<dbReference type="InterPro" id="IPR050483">
    <property type="entry name" value="CoA-transferase_III_domain"/>
</dbReference>
<dbReference type="Gene3D" id="3.40.50.10540">
    <property type="entry name" value="Crotonobetainyl-coa:carnitine coa-transferase, domain 1"/>
    <property type="match status" value="1"/>
</dbReference>
<organism evidence="2 3">
    <name type="scientific">Bordetella flabilis</name>
    <dbReference type="NCBI Taxonomy" id="463014"/>
    <lineage>
        <taxon>Bacteria</taxon>
        <taxon>Pseudomonadati</taxon>
        <taxon>Pseudomonadota</taxon>
        <taxon>Betaproteobacteria</taxon>
        <taxon>Burkholderiales</taxon>
        <taxon>Alcaligenaceae</taxon>
        <taxon>Bordetella</taxon>
    </lineage>
</organism>
<evidence type="ECO:0008006" key="4">
    <source>
        <dbReference type="Google" id="ProtNLM"/>
    </source>
</evidence>
<gene>
    <name evidence="2" type="ORF">BAU07_13410</name>
</gene>
<evidence type="ECO:0000313" key="2">
    <source>
        <dbReference type="EMBL" id="ANN77953.1"/>
    </source>
</evidence>
<name>A0A193GEA8_9BORD</name>